<proteinExistence type="predicted"/>
<name>A0A4S2GY82_9PROT</name>
<keyword evidence="1" id="KW-0472">Membrane</keyword>
<sequence length="70" mass="7517">MTLTTTLILMGASGALFAFSAWRSGRPWNPMKGPRLIPWTSLAILAGVFTLLLAVHVLNLFGIETGRGGF</sequence>
<keyword evidence="3" id="KW-1185">Reference proteome</keyword>
<comment type="caution">
    <text evidence="2">The sequence shown here is derived from an EMBL/GenBank/DDBJ whole genome shotgun (WGS) entry which is preliminary data.</text>
</comment>
<protein>
    <recommendedName>
        <fullName evidence="4">NnrU domain-containing protein</fullName>
    </recommendedName>
</protein>
<dbReference type="RefSeq" id="WP_135995970.1">
    <property type="nucleotide sequence ID" value="NZ_CP071057.1"/>
</dbReference>
<organism evidence="2 3">
    <name type="scientific">Marinicauda algicola</name>
    <dbReference type="NCBI Taxonomy" id="2029849"/>
    <lineage>
        <taxon>Bacteria</taxon>
        <taxon>Pseudomonadati</taxon>
        <taxon>Pseudomonadota</taxon>
        <taxon>Alphaproteobacteria</taxon>
        <taxon>Maricaulales</taxon>
        <taxon>Maricaulaceae</taxon>
        <taxon>Marinicauda</taxon>
    </lineage>
</organism>
<reference evidence="2 3" key="1">
    <citation type="journal article" date="2017" name="Int. J. Syst. Evol. Microbiol.">
        <title>Marinicauda algicola sp. nov., isolated from a marine red alga Rhodosorus marinus.</title>
        <authorList>
            <person name="Jeong S.E."/>
            <person name="Jeon S.H."/>
            <person name="Chun B.H."/>
            <person name="Kim D.W."/>
            <person name="Jeon C.O."/>
        </authorList>
    </citation>
    <scope>NUCLEOTIDE SEQUENCE [LARGE SCALE GENOMIC DNA]</scope>
    <source>
        <strain evidence="2 3">JCM 31718</strain>
    </source>
</reference>
<evidence type="ECO:0008006" key="4">
    <source>
        <dbReference type="Google" id="ProtNLM"/>
    </source>
</evidence>
<keyword evidence="1" id="KW-0812">Transmembrane</keyword>
<evidence type="ECO:0000256" key="1">
    <source>
        <dbReference type="SAM" id="Phobius"/>
    </source>
</evidence>
<evidence type="ECO:0000313" key="2">
    <source>
        <dbReference type="EMBL" id="TGY88125.1"/>
    </source>
</evidence>
<dbReference type="OrthoDB" id="7631220at2"/>
<gene>
    <name evidence="2" type="ORF">E5163_09795</name>
</gene>
<feature type="transmembrane region" description="Helical" evidence="1">
    <location>
        <begin position="42"/>
        <end position="63"/>
    </location>
</feature>
<dbReference type="AlphaFoldDB" id="A0A4S2GY82"/>
<dbReference type="Proteomes" id="UP000308054">
    <property type="component" value="Unassembled WGS sequence"/>
</dbReference>
<keyword evidence="1" id="KW-1133">Transmembrane helix</keyword>
<accession>A0A4S2GY82</accession>
<evidence type="ECO:0000313" key="3">
    <source>
        <dbReference type="Proteomes" id="UP000308054"/>
    </source>
</evidence>
<dbReference type="EMBL" id="SRXW01000003">
    <property type="protein sequence ID" value="TGY88125.1"/>
    <property type="molecule type" value="Genomic_DNA"/>
</dbReference>